<dbReference type="KEGG" id="cfon:HZU75_06410"/>
<dbReference type="Gene3D" id="3.40.50.300">
    <property type="entry name" value="P-loop containing nucleotide triphosphate hydrolases"/>
    <property type="match status" value="1"/>
</dbReference>
<dbReference type="Pfam" id="PF13191">
    <property type="entry name" value="AAA_16"/>
    <property type="match status" value="1"/>
</dbReference>
<evidence type="ECO:0000256" key="1">
    <source>
        <dbReference type="ARBA" id="ARBA00022741"/>
    </source>
</evidence>
<dbReference type="SUPFAM" id="SSF52540">
    <property type="entry name" value="P-loop containing nucleoside triphosphate hydrolases"/>
    <property type="match status" value="1"/>
</dbReference>
<dbReference type="InterPro" id="IPR011990">
    <property type="entry name" value="TPR-like_helical_dom_sf"/>
</dbReference>
<keyword evidence="5" id="KW-1185">Reference proteome</keyword>
<dbReference type="InterPro" id="IPR005158">
    <property type="entry name" value="BTAD"/>
</dbReference>
<evidence type="ECO:0000259" key="3">
    <source>
        <dbReference type="SMART" id="SM01043"/>
    </source>
</evidence>
<dbReference type="AlphaFoldDB" id="A0A7D5V9K4"/>
<dbReference type="PANTHER" id="PTHR16305:SF28">
    <property type="entry name" value="GUANYLATE CYCLASE DOMAIN-CONTAINING PROTEIN"/>
    <property type="match status" value="1"/>
</dbReference>
<reference evidence="4 5" key="1">
    <citation type="journal article" date="2016" name="Int. J. Syst. Evol. Microbiol.">
        <title>Chitinibacter fontanus sp. nov., isolated from a spring.</title>
        <authorList>
            <person name="Sheu S.Y."/>
            <person name="Li Y.S."/>
            <person name="Young C.C."/>
            <person name="Chen W.M."/>
        </authorList>
    </citation>
    <scope>NUCLEOTIDE SEQUENCE [LARGE SCALE GENOMIC DNA]</scope>
    <source>
        <strain evidence="4 5">STM-7</strain>
    </source>
</reference>
<dbReference type="SMART" id="SM01043">
    <property type="entry name" value="BTAD"/>
    <property type="match status" value="1"/>
</dbReference>
<dbReference type="InterPro" id="IPR036388">
    <property type="entry name" value="WH-like_DNA-bd_sf"/>
</dbReference>
<dbReference type="RefSeq" id="WP_180308321.1">
    <property type="nucleotide sequence ID" value="NZ_CP058952.1"/>
</dbReference>
<dbReference type="InterPro" id="IPR041664">
    <property type="entry name" value="AAA_16"/>
</dbReference>
<dbReference type="SUPFAM" id="SSF55073">
    <property type="entry name" value="Nucleotide cyclase"/>
    <property type="match status" value="1"/>
</dbReference>
<organism evidence="4 5">
    <name type="scientific">Chitinibacter fontanus</name>
    <dbReference type="NCBI Taxonomy" id="1737446"/>
    <lineage>
        <taxon>Bacteria</taxon>
        <taxon>Pseudomonadati</taxon>
        <taxon>Pseudomonadota</taxon>
        <taxon>Betaproteobacteria</taxon>
        <taxon>Neisseriales</taxon>
        <taxon>Chitinibacteraceae</taxon>
        <taxon>Chitinibacter</taxon>
    </lineage>
</organism>
<gene>
    <name evidence="4" type="ORF">HZU75_06410</name>
</gene>
<accession>A0A7D5V9K4</accession>
<proteinExistence type="predicted"/>
<evidence type="ECO:0000256" key="2">
    <source>
        <dbReference type="ARBA" id="ARBA00022840"/>
    </source>
</evidence>
<name>A0A7D5V9K4_9NEIS</name>
<dbReference type="InterPro" id="IPR029787">
    <property type="entry name" value="Nucleotide_cyclase"/>
</dbReference>
<dbReference type="GO" id="GO:0005737">
    <property type="term" value="C:cytoplasm"/>
    <property type="evidence" value="ECO:0007669"/>
    <property type="project" value="TreeGrafter"/>
</dbReference>
<dbReference type="Pfam" id="PF03704">
    <property type="entry name" value="BTAD"/>
    <property type="match status" value="1"/>
</dbReference>
<dbReference type="EMBL" id="CP058952">
    <property type="protein sequence ID" value="QLI81192.1"/>
    <property type="molecule type" value="Genomic_DNA"/>
</dbReference>
<dbReference type="Gene3D" id="1.10.10.10">
    <property type="entry name" value="Winged helix-like DNA-binding domain superfamily/Winged helix DNA-binding domain"/>
    <property type="match status" value="1"/>
</dbReference>
<feature type="domain" description="Bacterial transcriptional activator" evidence="3">
    <location>
        <begin position="114"/>
        <end position="259"/>
    </location>
</feature>
<sequence>MTRQFAPPNAQNGLHLWLCGAPRLYLAEEDISFQVRYRKAWALLAFLAFETTVWQSRSVLARLLWPDLSDSAALTNLRQVLNNLAQVFNKLDQSPWLEIDRLRIRLCIPLGSWLDVATFLHLGEGEIHDTDPAWSELNQVLPLCLGEMLEGHRITEGSSFDEWLQNARQRLHRAKVATLTRMIAQHSRNDQEATALLLARWRWQIDPLGEESAAGLIRQLLKLDDRRGAEQVAAELDRNLRSELGIRPSSHLLNLLQISTPYSIQGTTTEIIEQRTLFLLFVALAPMLPSDGVDAGLTTLLAARTLLNDLRTEPLRLRGRGFWVTFGSAYCAEEGLTRALQVIAQLLQAFPERLCLGLASGPVICHTHPDGIDLFGLAPEHAWHLAHKAKAGEALASASLVAGLPGWLQAEQDTYRWQPTRTEFMTGAKKLTPMVSRKQHFRQLRTAWEKAKNGIPAWLAVVGDGGIGKTRLVQELIETLDTKDTLLLHLQCTPNQQRQPLAPLRQALLNKLLTPTSNATDLQTQLLTRWPALGTNETFIPAWPILLNFLQAEGDQQALINGRNDLFWAIYMLIDAISSHQPILLWMDDLHWADLATHEWWSHYAGLLENQSVLLLSTSRTDVPLTQLSTPAKLIKLQPLDEVDTSALVRLQAASVELDSTIVAHIAKDSGGIPLFVEFLTKHYLDGSTSSNHPMHGLLAQEIDRLGAFKGILQTAAVLGQRFYGVELARLVPEEPTPVLELACHYRLLEVIAEDCYEFRHALIRDAAYQGLPPAMAQRMHGLHADWLAVQQNEPAAHIAEHFEQARRWSEAIHWWQRAGELALTREFAADALACYLRAQELLPCHPSLTATQKRQLGFSIAKAALLSEGYGSERGHLQYQALVEELANDLNERENLFRALSGLYMGGSSFRQTDGLIIAEKMRPLSDTAAKQLMLCFAMGNSLFWRGCFDQARDWQEKGIALSESLSAEERSRYWGEDLGILLRAFLCWNAWFVGDEQLAANTAADGIALARSGGKPHALCFMLAFASAERWCADDASGCAQHANEGLILARHHGFPLWQGIHGLFSLWSQARKGLLNDLSPVLQAAEQFSQAYRAGSTTACWVMASILYQLNRQHELSHLLAQMRFGIAKYGDEYCLSEVLMYEAHLTDDRLAITQLHNDALNLARLQGAFGLLKRLQQFKEQTVIVQSTDTQPHLH</sequence>
<dbReference type="GO" id="GO:0004016">
    <property type="term" value="F:adenylate cyclase activity"/>
    <property type="evidence" value="ECO:0007669"/>
    <property type="project" value="TreeGrafter"/>
</dbReference>
<evidence type="ECO:0000313" key="5">
    <source>
        <dbReference type="Proteomes" id="UP000510822"/>
    </source>
</evidence>
<dbReference type="Proteomes" id="UP000510822">
    <property type="component" value="Chromosome"/>
</dbReference>
<dbReference type="InterPro" id="IPR027417">
    <property type="entry name" value="P-loop_NTPase"/>
</dbReference>
<dbReference type="PANTHER" id="PTHR16305">
    <property type="entry name" value="TESTICULAR SOLUBLE ADENYLYL CYCLASE"/>
    <property type="match status" value="1"/>
</dbReference>
<protein>
    <submittedName>
        <fullName evidence="4">AAA family ATPase</fullName>
    </submittedName>
</protein>
<dbReference type="GO" id="GO:0005524">
    <property type="term" value="F:ATP binding"/>
    <property type="evidence" value="ECO:0007669"/>
    <property type="project" value="UniProtKB-KW"/>
</dbReference>
<keyword evidence="2" id="KW-0067">ATP-binding</keyword>
<evidence type="ECO:0000313" key="4">
    <source>
        <dbReference type="EMBL" id="QLI81192.1"/>
    </source>
</evidence>
<dbReference type="Gene3D" id="1.25.40.10">
    <property type="entry name" value="Tetratricopeptide repeat domain"/>
    <property type="match status" value="1"/>
</dbReference>
<keyword evidence="1" id="KW-0547">Nucleotide-binding</keyword>